<evidence type="ECO:0000313" key="2">
    <source>
        <dbReference type="Proteomes" id="UP000294752"/>
    </source>
</evidence>
<evidence type="ECO:0000313" key="1">
    <source>
        <dbReference type="EMBL" id="TDS11684.1"/>
    </source>
</evidence>
<sequence length="45" mass="4997">MRKQAKADHPETEATLLSNINGAFENMANGVNGASDAFEKKYNRR</sequence>
<name>A0A4R7CX71_9SPHI</name>
<reference evidence="1 2" key="1">
    <citation type="submission" date="2019-03" db="EMBL/GenBank/DDBJ databases">
        <title>Genomic Encyclopedia of Type Strains, Phase III (KMG-III): the genomes of soil and plant-associated and newly described type strains.</title>
        <authorList>
            <person name="Whitman W."/>
        </authorList>
    </citation>
    <scope>NUCLEOTIDE SEQUENCE [LARGE SCALE GENOMIC DNA]</scope>
    <source>
        <strain evidence="1 2">CGMCC 1.12801</strain>
    </source>
</reference>
<protein>
    <submittedName>
        <fullName evidence="1">Uncharacterized protein</fullName>
    </submittedName>
</protein>
<dbReference type="EMBL" id="SNZV01000007">
    <property type="protein sequence ID" value="TDS11684.1"/>
    <property type="molecule type" value="Genomic_DNA"/>
</dbReference>
<accession>A0A4R7CX71</accession>
<proteinExistence type="predicted"/>
<dbReference type="RefSeq" id="WP_166637860.1">
    <property type="nucleotide sequence ID" value="NZ_SNZV01000007.1"/>
</dbReference>
<gene>
    <name evidence="1" type="ORF">B0I21_10725</name>
</gene>
<comment type="caution">
    <text evidence="1">The sequence shown here is derived from an EMBL/GenBank/DDBJ whole genome shotgun (WGS) entry which is preliminary data.</text>
</comment>
<organism evidence="1 2">
    <name type="scientific">Sphingobacterium paludis</name>
    <dbReference type="NCBI Taxonomy" id="1476465"/>
    <lineage>
        <taxon>Bacteria</taxon>
        <taxon>Pseudomonadati</taxon>
        <taxon>Bacteroidota</taxon>
        <taxon>Sphingobacteriia</taxon>
        <taxon>Sphingobacteriales</taxon>
        <taxon>Sphingobacteriaceae</taxon>
        <taxon>Sphingobacterium</taxon>
    </lineage>
</organism>
<keyword evidence="2" id="KW-1185">Reference proteome</keyword>
<dbReference type="Proteomes" id="UP000294752">
    <property type="component" value="Unassembled WGS sequence"/>
</dbReference>
<dbReference type="AlphaFoldDB" id="A0A4R7CX71"/>